<organism evidence="4 5">
    <name type="scientific">Mycoplana dimorpha</name>
    <dbReference type="NCBI Taxonomy" id="28320"/>
    <lineage>
        <taxon>Bacteria</taxon>
        <taxon>Pseudomonadati</taxon>
        <taxon>Pseudomonadota</taxon>
        <taxon>Alphaproteobacteria</taxon>
        <taxon>Hyphomicrobiales</taxon>
        <taxon>Rhizobiaceae</taxon>
        <taxon>Mycoplana</taxon>
    </lineage>
</organism>
<evidence type="ECO:0000313" key="4">
    <source>
        <dbReference type="EMBL" id="PTM96086.1"/>
    </source>
</evidence>
<dbReference type="Proteomes" id="UP000241247">
    <property type="component" value="Unassembled WGS sequence"/>
</dbReference>
<proteinExistence type="inferred from homology"/>
<comment type="caution">
    <text evidence="4">The sequence shown here is derived from an EMBL/GenBank/DDBJ whole genome shotgun (WGS) entry which is preliminary data.</text>
</comment>
<dbReference type="InterPro" id="IPR006683">
    <property type="entry name" value="Thioestr_dom"/>
</dbReference>
<dbReference type="NCBIfam" id="TIGR02286">
    <property type="entry name" value="PaaD"/>
    <property type="match status" value="1"/>
</dbReference>
<keyword evidence="2" id="KW-0378">Hydrolase</keyword>
<keyword evidence="5" id="KW-1185">Reference proteome</keyword>
<evidence type="ECO:0000256" key="2">
    <source>
        <dbReference type="ARBA" id="ARBA00022801"/>
    </source>
</evidence>
<evidence type="ECO:0000256" key="1">
    <source>
        <dbReference type="ARBA" id="ARBA00008324"/>
    </source>
</evidence>
<evidence type="ECO:0000313" key="5">
    <source>
        <dbReference type="Proteomes" id="UP000241247"/>
    </source>
</evidence>
<accession>A0A2T5BAT3</accession>
<name>A0A2T5BAT3_MYCDI</name>
<dbReference type="CDD" id="cd03443">
    <property type="entry name" value="PaaI_thioesterase"/>
    <property type="match status" value="1"/>
</dbReference>
<evidence type="ECO:0000259" key="3">
    <source>
        <dbReference type="Pfam" id="PF03061"/>
    </source>
</evidence>
<dbReference type="PANTHER" id="PTHR42856">
    <property type="entry name" value="ACYL-COENZYME A THIOESTERASE PAAI"/>
    <property type="match status" value="1"/>
</dbReference>
<dbReference type="OrthoDB" id="32575at2"/>
<dbReference type="Gene3D" id="3.10.129.10">
    <property type="entry name" value="Hotdog Thioesterase"/>
    <property type="match status" value="1"/>
</dbReference>
<dbReference type="SUPFAM" id="SSF54637">
    <property type="entry name" value="Thioesterase/thiol ester dehydrase-isomerase"/>
    <property type="match status" value="1"/>
</dbReference>
<dbReference type="GO" id="GO:0016289">
    <property type="term" value="F:acyl-CoA hydrolase activity"/>
    <property type="evidence" value="ECO:0007669"/>
    <property type="project" value="UniProtKB-ARBA"/>
</dbReference>
<dbReference type="EMBL" id="PZZZ01000003">
    <property type="protein sequence ID" value="PTM96086.1"/>
    <property type="molecule type" value="Genomic_DNA"/>
</dbReference>
<dbReference type="PANTHER" id="PTHR42856:SF1">
    <property type="entry name" value="ACYL-COENZYME A THIOESTERASE PAAI"/>
    <property type="match status" value="1"/>
</dbReference>
<protein>
    <submittedName>
        <fullName evidence="4">(3S)-malyl-CoA thioesterase</fullName>
    </submittedName>
</protein>
<dbReference type="FunFam" id="3.10.129.10:FF:000022">
    <property type="entry name" value="Phenylacetic acid degradation protein"/>
    <property type="match status" value="1"/>
</dbReference>
<dbReference type="AlphaFoldDB" id="A0A2T5BAT3"/>
<comment type="similarity">
    <text evidence="1">Belongs to the thioesterase PaaI family.</text>
</comment>
<sequence length="148" mass="15354">MTTGAELASLSAQTMWESDRASQGLGMEIVAVEPGKATLAMQVREDMTNGHGTAHGGFIFALADSAFAFACNSYGETTVAAHCSISYIRPGRLGDLLVAEAREVSRSGRSGIYDVTVSADGVTIAEFRGHSRSLGSAFVDHGAAGRPA</sequence>
<dbReference type="NCBIfam" id="TIGR00369">
    <property type="entry name" value="unchar_dom_1"/>
    <property type="match status" value="1"/>
</dbReference>
<dbReference type="InterPro" id="IPR052723">
    <property type="entry name" value="Acyl-CoA_thioesterase_PaaI"/>
</dbReference>
<reference evidence="4 5" key="1">
    <citation type="submission" date="2018-04" db="EMBL/GenBank/DDBJ databases">
        <title>Genomic Encyclopedia of Type Strains, Phase IV (KMG-IV): sequencing the most valuable type-strain genomes for metagenomic binning, comparative biology and taxonomic classification.</title>
        <authorList>
            <person name="Goeker M."/>
        </authorList>
    </citation>
    <scope>NUCLEOTIDE SEQUENCE [LARGE SCALE GENOMIC DNA]</scope>
    <source>
        <strain evidence="4 5">DSM 7138</strain>
    </source>
</reference>
<gene>
    <name evidence="4" type="ORF">C7449_10399</name>
</gene>
<dbReference type="InterPro" id="IPR003736">
    <property type="entry name" value="PAAI_dom"/>
</dbReference>
<dbReference type="InterPro" id="IPR011973">
    <property type="entry name" value="PaaD"/>
</dbReference>
<feature type="domain" description="Thioesterase" evidence="3">
    <location>
        <begin position="51"/>
        <end position="121"/>
    </location>
</feature>
<dbReference type="InterPro" id="IPR029069">
    <property type="entry name" value="HotDog_dom_sf"/>
</dbReference>
<dbReference type="Pfam" id="PF03061">
    <property type="entry name" value="4HBT"/>
    <property type="match status" value="1"/>
</dbReference>
<dbReference type="RefSeq" id="WP_108002180.1">
    <property type="nucleotide sequence ID" value="NZ_JBHEEX010000009.1"/>
</dbReference>